<dbReference type="InParanoid" id="D1C5M5"/>
<dbReference type="PANTHER" id="PTHR30337:SF7">
    <property type="entry name" value="PHOSPHOESTERASE"/>
    <property type="match status" value="1"/>
</dbReference>
<keyword evidence="1" id="KW-0378">Hydrolase</keyword>
<dbReference type="KEGG" id="sti:Sthe_0102"/>
<sequence>MRFCFVHAADLHLDTPFTGLGMVPPEIRPLLRDASLIAFDNLVGLAIERGAAFVLLAGGIYDGPELGLRAQVRFRHGLERLANRGIHVFLVASEREQPGDWAAIREWPPNVTWFAPGATAPVPVVRDGQRLATIYGASGSSWQGTQGFDRVDAPGIHVGLLHVLGAPDEPPTAGMDYWALGGEHAAQILGDGSPWRVYPGTMQGRGPQPEELGPKGAMVVPVEDDVVGPPEFVSLAPVRILSLTLDIAGVPDLAALREDLLLRAAALRAQHPVSGLILHVALHGDGAARRSLLADGGAAALLRDLRAQRWDGSPFVWWATLRDVTRPAGAVAAARGRSDFAAEVLRLAEELAADPARLREVFADRLTVPPDGALDHSSGIPDAADVADLLGDAAALAVDLLEERDRP</sequence>
<dbReference type="GO" id="GO:0016787">
    <property type="term" value="F:hydrolase activity"/>
    <property type="evidence" value="ECO:0007669"/>
    <property type="project" value="UniProtKB-KW"/>
</dbReference>
<dbReference type="AlphaFoldDB" id="D1C5M5"/>
<name>D1C5M5_SPHTD</name>
<evidence type="ECO:0000313" key="2">
    <source>
        <dbReference type="EMBL" id="ACZ37541.1"/>
    </source>
</evidence>
<dbReference type="HOGENOM" id="CLU_026621_4_0_0"/>
<dbReference type="CDD" id="cd00840">
    <property type="entry name" value="MPP_Mre11_N"/>
    <property type="match status" value="1"/>
</dbReference>
<dbReference type="SUPFAM" id="SSF56300">
    <property type="entry name" value="Metallo-dependent phosphatases"/>
    <property type="match status" value="1"/>
</dbReference>
<dbReference type="eggNOG" id="COG0420">
    <property type="taxonomic scope" value="Bacteria"/>
</dbReference>
<dbReference type="PANTHER" id="PTHR30337">
    <property type="entry name" value="COMPONENT OF ATP-DEPENDENT DSDNA EXONUCLEASE"/>
    <property type="match status" value="1"/>
</dbReference>
<proteinExistence type="predicted"/>
<dbReference type="InterPro" id="IPR041796">
    <property type="entry name" value="Mre11_N"/>
</dbReference>
<dbReference type="EMBL" id="CP001823">
    <property type="protein sequence ID" value="ACZ37541.1"/>
    <property type="molecule type" value="Genomic_DNA"/>
</dbReference>
<reference evidence="3" key="1">
    <citation type="submission" date="2009-11" db="EMBL/GenBank/DDBJ databases">
        <title>The complete chromosome 1 of Sphaerobacter thermophilus DSM 20745.</title>
        <authorList>
            <person name="Lucas S."/>
            <person name="Copeland A."/>
            <person name="Lapidus A."/>
            <person name="Glavina del Rio T."/>
            <person name="Dalin E."/>
            <person name="Tice H."/>
            <person name="Bruce D."/>
            <person name="Goodwin L."/>
            <person name="Pitluck S."/>
            <person name="Kyrpides N."/>
            <person name="Mavromatis K."/>
            <person name="Ivanova N."/>
            <person name="Mikhailova N."/>
            <person name="LaButti K.M."/>
            <person name="Clum A."/>
            <person name="Sun H.I."/>
            <person name="Brettin T."/>
            <person name="Detter J.C."/>
            <person name="Han C."/>
            <person name="Larimer F."/>
            <person name="Land M."/>
            <person name="Hauser L."/>
            <person name="Markowitz V."/>
            <person name="Cheng J.F."/>
            <person name="Hugenholtz P."/>
            <person name="Woyke T."/>
            <person name="Wu D."/>
            <person name="Steenblock K."/>
            <person name="Schneider S."/>
            <person name="Pukall R."/>
            <person name="Goeker M."/>
            <person name="Klenk H.P."/>
            <person name="Eisen J.A."/>
        </authorList>
    </citation>
    <scope>NUCLEOTIDE SEQUENCE [LARGE SCALE GENOMIC DNA]</scope>
    <source>
        <strain evidence="3">ATCC 49802 / DSM 20745 / S 6022</strain>
    </source>
</reference>
<dbReference type="Proteomes" id="UP000002027">
    <property type="component" value="Chromosome 1"/>
</dbReference>
<accession>D1C5M5</accession>
<reference evidence="2 3" key="2">
    <citation type="journal article" date="2010" name="Stand. Genomic Sci.">
        <title>Complete genome sequence of Desulfohalobium retbaense type strain (HR(100)).</title>
        <authorList>
            <person name="Spring S."/>
            <person name="Nolan M."/>
            <person name="Lapidus A."/>
            <person name="Glavina Del Rio T."/>
            <person name="Copeland A."/>
            <person name="Tice H."/>
            <person name="Cheng J.F."/>
            <person name="Lucas S."/>
            <person name="Land M."/>
            <person name="Chen F."/>
            <person name="Bruce D."/>
            <person name="Goodwin L."/>
            <person name="Pitluck S."/>
            <person name="Ivanova N."/>
            <person name="Mavromatis K."/>
            <person name="Mikhailova N."/>
            <person name="Pati A."/>
            <person name="Chen A."/>
            <person name="Palaniappan K."/>
            <person name="Hauser L."/>
            <person name="Chang Y.J."/>
            <person name="Jeffries C.D."/>
            <person name="Munk C."/>
            <person name="Kiss H."/>
            <person name="Chain P."/>
            <person name="Han C."/>
            <person name="Brettin T."/>
            <person name="Detter J.C."/>
            <person name="Schuler E."/>
            <person name="Goker M."/>
            <person name="Rohde M."/>
            <person name="Bristow J."/>
            <person name="Eisen J.A."/>
            <person name="Markowitz V."/>
            <person name="Hugenholtz P."/>
            <person name="Kyrpides N.C."/>
            <person name="Klenk H.P."/>
        </authorList>
    </citation>
    <scope>NUCLEOTIDE SEQUENCE [LARGE SCALE GENOMIC DNA]</scope>
    <source>
        <strain evidence="3">ATCC 49802 / DSM 20745 / S 6022</strain>
    </source>
</reference>
<gene>
    <name evidence="2" type="ordered locus">Sthe_0102</name>
</gene>
<dbReference type="Gene3D" id="3.60.21.10">
    <property type="match status" value="1"/>
</dbReference>
<keyword evidence="3" id="KW-1185">Reference proteome</keyword>
<evidence type="ECO:0000313" key="3">
    <source>
        <dbReference type="Proteomes" id="UP000002027"/>
    </source>
</evidence>
<dbReference type="InterPro" id="IPR050535">
    <property type="entry name" value="DNA_Repair-Maintenance_Comp"/>
</dbReference>
<dbReference type="OrthoDB" id="9773856at2"/>
<organism evidence="2 3">
    <name type="scientific">Sphaerobacter thermophilus (strain ATCC 49802 / DSM 20745 / KCCM 41009 / NCIMB 13125 / S 6022)</name>
    <dbReference type="NCBI Taxonomy" id="479434"/>
    <lineage>
        <taxon>Bacteria</taxon>
        <taxon>Pseudomonadati</taxon>
        <taxon>Thermomicrobiota</taxon>
        <taxon>Thermomicrobia</taxon>
        <taxon>Sphaerobacterales</taxon>
        <taxon>Sphaerobacterineae</taxon>
        <taxon>Sphaerobacteraceae</taxon>
        <taxon>Sphaerobacter</taxon>
    </lineage>
</organism>
<dbReference type="InterPro" id="IPR029052">
    <property type="entry name" value="Metallo-depent_PP-like"/>
</dbReference>
<dbReference type="FunCoup" id="D1C5M5">
    <property type="interactions" value="72"/>
</dbReference>
<evidence type="ECO:0000256" key="1">
    <source>
        <dbReference type="ARBA" id="ARBA00022801"/>
    </source>
</evidence>
<protein>
    <submittedName>
        <fullName evidence="2">Ser/Thr protein phosphatase family protein</fullName>
    </submittedName>
</protein>
<dbReference type="STRING" id="479434.Sthe_0102"/>
<dbReference type="RefSeq" id="WP_012870590.1">
    <property type="nucleotide sequence ID" value="NC_013523.1"/>
</dbReference>